<dbReference type="Pfam" id="PF06874">
    <property type="entry name" value="FBPase_2"/>
    <property type="match status" value="1"/>
</dbReference>
<evidence type="ECO:0000313" key="5">
    <source>
        <dbReference type="EMBL" id="HIU57573.1"/>
    </source>
</evidence>
<evidence type="ECO:0000256" key="3">
    <source>
        <dbReference type="ARBA" id="ARBA00023277"/>
    </source>
</evidence>
<accession>A0A9D1MCH2</accession>
<organism evidence="5 6">
    <name type="scientific">Candidatus Ornithomonoglobus merdipullorum</name>
    <dbReference type="NCBI Taxonomy" id="2840895"/>
    <lineage>
        <taxon>Bacteria</taxon>
        <taxon>Bacillati</taxon>
        <taxon>Bacillota</taxon>
        <taxon>Clostridia</taxon>
        <taxon>Candidatus Ornithomonoglobus</taxon>
    </lineage>
</organism>
<gene>
    <name evidence="4" type="primary">fbp</name>
    <name evidence="5" type="ORF">IAA61_07140</name>
</gene>
<comment type="caution">
    <text evidence="5">The sequence shown here is derived from an EMBL/GenBank/DDBJ whole genome shotgun (WGS) entry which is preliminary data.</text>
</comment>
<evidence type="ECO:0000256" key="2">
    <source>
        <dbReference type="ARBA" id="ARBA00023211"/>
    </source>
</evidence>
<reference evidence="5" key="1">
    <citation type="submission" date="2020-10" db="EMBL/GenBank/DDBJ databases">
        <authorList>
            <person name="Gilroy R."/>
        </authorList>
    </citation>
    <scope>NUCLEOTIDE SEQUENCE</scope>
    <source>
        <strain evidence="5">USAMLcec3-3695</strain>
    </source>
</reference>
<dbReference type="EC" id="3.1.3.11" evidence="4"/>
<keyword evidence="2 4" id="KW-0464">Manganese</keyword>
<dbReference type="PIRSF" id="PIRSF000906">
    <property type="entry name" value="FBPtase_Bacill"/>
    <property type="match status" value="1"/>
</dbReference>
<dbReference type="Proteomes" id="UP000824109">
    <property type="component" value="Unassembled WGS sequence"/>
</dbReference>
<evidence type="ECO:0000256" key="1">
    <source>
        <dbReference type="ARBA" id="ARBA00022801"/>
    </source>
</evidence>
<dbReference type="EMBL" id="DVNB01000075">
    <property type="protein sequence ID" value="HIU57573.1"/>
    <property type="molecule type" value="Genomic_DNA"/>
</dbReference>
<dbReference type="Gene3D" id="3.60.21.10">
    <property type="match status" value="1"/>
</dbReference>
<comment type="pathway">
    <text evidence="4">Carbohydrate biosynthesis; gluconeogenesis.</text>
</comment>
<keyword evidence="1 4" id="KW-0378">Hydrolase</keyword>
<keyword evidence="3 4" id="KW-0119">Carbohydrate metabolism</keyword>
<proteinExistence type="inferred from homology"/>
<comment type="cofactor">
    <cofactor evidence="4">
        <name>Mn(2+)</name>
        <dbReference type="ChEBI" id="CHEBI:29035"/>
    </cofactor>
</comment>
<comment type="catalytic activity">
    <reaction evidence="4">
        <text>beta-D-fructose 1,6-bisphosphate + H2O = beta-D-fructose 6-phosphate + phosphate</text>
        <dbReference type="Rhea" id="RHEA:11064"/>
        <dbReference type="ChEBI" id="CHEBI:15377"/>
        <dbReference type="ChEBI" id="CHEBI:32966"/>
        <dbReference type="ChEBI" id="CHEBI:43474"/>
        <dbReference type="ChEBI" id="CHEBI:57634"/>
        <dbReference type="EC" id="3.1.3.11"/>
    </reaction>
</comment>
<dbReference type="GO" id="GO:0042132">
    <property type="term" value="F:fructose 1,6-bisphosphate 1-phosphatase activity"/>
    <property type="evidence" value="ECO:0007669"/>
    <property type="project" value="UniProtKB-UniRule"/>
</dbReference>
<dbReference type="GO" id="GO:0006094">
    <property type="term" value="P:gluconeogenesis"/>
    <property type="evidence" value="ECO:0007669"/>
    <property type="project" value="UniProtKB-UniRule"/>
</dbReference>
<comment type="similarity">
    <text evidence="4">Belongs to the FBPase class 3 family.</text>
</comment>
<name>A0A9D1MCH2_9FIRM</name>
<dbReference type="InterPro" id="IPR009164">
    <property type="entry name" value="FBPtase_class3"/>
</dbReference>
<dbReference type="HAMAP" id="MF_01854">
    <property type="entry name" value="FBPase_class3"/>
    <property type="match status" value="1"/>
</dbReference>
<dbReference type="InterPro" id="IPR029052">
    <property type="entry name" value="Metallo-depent_PP-like"/>
</dbReference>
<dbReference type="SUPFAM" id="SSF56300">
    <property type="entry name" value="Metallo-dependent phosphatases"/>
    <property type="match status" value="1"/>
</dbReference>
<protein>
    <recommendedName>
        <fullName evidence="4">Fructose-1,6-bisphosphatase class 3</fullName>
        <shortName evidence="4">FBPase class 3</shortName>
        <ecNumber evidence="4">3.1.3.11</ecNumber>
    </recommendedName>
    <alternativeName>
        <fullName evidence="4">D-fructose-1,6-bisphosphate 1-phosphohydrolase class 3</fullName>
    </alternativeName>
</protein>
<dbReference type="AlphaFoldDB" id="A0A9D1MCH2"/>
<reference evidence="5" key="2">
    <citation type="journal article" date="2021" name="PeerJ">
        <title>Extensive microbial diversity within the chicken gut microbiome revealed by metagenomics and culture.</title>
        <authorList>
            <person name="Gilroy R."/>
            <person name="Ravi A."/>
            <person name="Getino M."/>
            <person name="Pursley I."/>
            <person name="Horton D.L."/>
            <person name="Alikhan N.F."/>
            <person name="Baker D."/>
            <person name="Gharbi K."/>
            <person name="Hall N."/>
            <person name="Watson M."/>
            <person name="Adriaenssens E.M."/>
            <person name="Foster-Nyarko E."/>
            <person name="Jarju S."/>
            <person name="Secka A."/>
            <person name="Antonio M."/>
            <person name="Oren A."/>
            <person name="Chaudhuri R.R."/>
            <person name="La Ragione R."/>
            <person name="Hildebrand F."/>
            <person name="Pallen M.J."/>
        </authorList>
    </citation>
    <scope>NUCLEOTIDE SEQUENCE</scope>
    <source>
        <strain evidence="5">USAMLcec3-3695</strain>
    </source>
</reference>
<sequence length="654" mass="74906">MCILEYNTEYLQLLAEQYPTIQSACAKIISLESHKKLPKLTEHFMSDIHGEYESFLHILRNASGVIKDKIDIIFARTLSEKERDTLSTLIYYPEQKLDIIKMKVDNIDDWYKITLYRLIEVCRLVASKYTRAHIREMLPQTFGDIIDELLHADTDFGSDKEGYYSQCIRSIVDLGQSDAFIVEIAHLIQNLAIGRLHIIGDIFDRGPRADIILDRLLNYHSVDIQWGNHDVEWMGAAAGSLACIANVISISTKYCNFDCIEDGYGISLRPLTVFALETYTNDPCTCFIPRNPNAVDISQHDVEFWAKLHKAISIIRFKLEGQIILNHPEFMMENHLMLDKIDYEKGTINIDGKVYELLDKNFPTIDPADPYKLTDEEAELMHSLRLSFMHSEKLQKHIRFIYAKGSMYLVYNNNLLYHGCIPMTEDGEFAEYEISHERVKGKKLLDRAEQIARVGYFGKAGQPETIYGQDFLWYLWCGVGSPVYGKNKMTSFERYFIADEEAWKEIKDPYYKYIEKKSVCAKILKEFGVDPDKFSHIINGHVPVKIKKGESPVKADGKLLVIDGGLSRAYQKQTGIAGYTLIFNSHGLLLSAHDAFESVKNAVATDDDMYSSLDIIDMAPTRLLVENTDTGKKIQKRINDLRALVEAFRKGLIK</sequence>
<evidence type="ECO:0000313" key="6">
    <source>
        <dbReference type="Proteomes" id="UP000824109"/>
    </source>
</evidence>
<evidence type="ECO:0000256" key="4">
    <source>
        <dbReference type="HAMAP-Rule" id="MF_01854"/>
    </source>
</evidence>